<evidence type="ECO:0000313" key="4">
    <source>
        <dbReference type="Proteomes" id="UP001311799"/>
    </source>
</evidence>
<feature type="region of interest" description="Disordered" evidence="1">
    <location>
        <begin position="149"/>
        <end position="172"/>
    </location>
</feature>
<name>A0AAV9XXD1_9CRYT</name>
<gene>
    <name evidence="3" type="ORF">RS030_213428</name>
</gene>
<dbReference type="AlphaFoldDB" id="A0AAV9XXD1"/>
<comment type="caution">
    <text evidence="3">The sequence shown here is derived from an EMBL/GenBank/DDBJ whole genome shotgun (WGS) entry which is preliminary data.</text>
</comment>
<dbReference type="EMBL" id="JAWDEY010000013">
    <property type="protein sequence ID" value="KAK6589263.1"/>
    <property type="molecule type" value="Genomic_DNA"/>
</dbReference>
<feature type="domain" description="Thioredoxin" evidence="2">
    <location>
        <begin position="184"/>
        <end position="278"/>
    </location>
</feature>
<evidence type="ECO:0000259" key="2">
    <source>
        <dbReference type="Pfam" id="PF00085"/>
    </source>
</evidence>
<dbReference type="InterPro" id="IPR013766">
    <property type="entry name" value="Thioredoxin_domain"/>
</dbReference>
<dbReference type="Pfam" id="PF00085">
    <property type="entry name" value="Thioredoxin"/>
    <property type="match status" value="1"/>
</dbReference>
<sequence>MSLIDIFVSFTSKTLNKFSLNKPFSSKIPFMTLKEKLNPLRKEVTLVGAIIITLTGTSYFQNKENNWVKETKRSLLNGINHFIANISSCSFYFIKEKNKKIFKKIFNIEQFKAFKRIDKSSMYLLNTLNKMTNNKEIIPYGFIVESKNKPSETNEDTSSFPGQIMTFTGPRSEKTNHERTNMVIDISSKNFEKIFCHTDDRNPLLIMYYERNCFMCFLIRPFINTLAQKLEKLSPIRFARANIDEIAINTGSLHISATPTFVMYYGKDKFIKWNEYKPGEIIDLLFREIEDDNQNDIKKIYNELKGLEKKIYTRFRLFGLVLTWKIYLVEMTTLLSSERSCNEVHIEKFKELQEITTKFLENLETDLSDETEQQNIDNEGEWMKNIELKSSFIEEIFTKCIFEDMERSDTLEENIDYMKRELKEIMVDYDILVGIMKRSN</sequence>
<dbReference type="Proteomes" id="UP001311799">
    <property type="component" value="Unassembled WGS sequence"/>
</dbReference>
<dbReference type="SUPFAM" id="SSF52833">
    <property type="entry name" value="Thioredoxin-like"/>
    <property type="match status" value="1"/>
</dbReference>
<evidence type="ECO:0000256" key="1">
    <source>
        <dbReference type="SAM" id="MobiDB-lite"/>
    </source>
</evidence>
<dbReference type="InterPro" id="IPR036249">
    <property type="entry name" value="Thioredoxin-like_sf"/>
</dbReference>
<proteinExistence type="predicted"/>
<dbReference type="Gene3D" id="3.40.30.10">
    <property type="entry name" value="Glutaredoxin"/>
    <property type="match status" value="1"/>
</dbReference>
<protein>
    <recommendedName>
        <fullName evidence="2">Thioredoxin domain-containing protein</fullName>
    </recommendedName>
</protein>
<reference evidence="3 4" key="1">
    <citation type="submission" date="2023-10" db="EMBL/GenBank/DDBJ databases">
        <title>Comparative genomics analysis reveals potential genetic determinants of host preference in Cryptosporidium xiaoi.</title>
        <authorList>
            <person name="Xiao L."/>
            <person name="Li J."/>
        </authorList>
    </citation>
    <scope>NUCLEOTIDE SEQUENCE [LARGE SCALE GENOMIC DNA]</scope>
    <source>
        <strain evidence="3 4">52996</strain>
    </source>
</reference>
<evidence type="ECO:0000313" key="3">
    <source>
        <dbReference type="EMBL" id="KAK6589263.1"/>
    </source>
</evidence>
<accession>A0AAV9XXD1</accession>
<organism evidence="3 4">
    <name type="scientific">Cryptosporidium xiaoi</name>
    <dbReference type="NCBI Taxonomy" id="659607"/>
    <lineage>
        <taxon>Eukaryota</taxon>
        <taxon>Sar</taxon>
        <taxon>Alveolata</taxon>
        <taxon>Apicomplexa</taxon>
        <taxon>Conoidasida</taxon>
        <taxon>Coccidia</taxon>
        <taxon>Eucoccidiorida</taxon>
        <taxon>Eimeriorina</taxon>
        <taxon>Cryptosporidiidae</taxon>
        <taxon>Cryptosporidium</taxon>
    </lineage>
</organism>
<keyword evidence="4" id="KW-1185">Reference proteome</keyword>